<feature type="domain" description="ABC transporter" evidence="5">
    <location>
        <begin position="1"/>
        <end position="220"/>
    </location>
</feature>
<evidence type="ECO:0000313" key="7">
    <source>
        <dbReference type="Proteomes" id="UP001205890"/>
    </source>
</evidence>
<keyword evidence="3" id="KW-0547">Nucleotide-binding</keyword>
<dbReference type="PANTHER" id="PTHR42781:SF4">
    <property type="entry name" value="SPERMIDINE_PUTRESCINE IMPORT ATP-BINDING PROTEIN POTA"/>
    <property type="match status" value="1"/>
</dbReference>
<protein>
    <submittedName>
        <fullName evidence="6">ABC transporter ATP-binding protein</fullName>
    </submittedName>
</protein>
<dbReference type="PROSITE" id="PS00211">
    <property type="entry name" value="ABC_TRANSPORTER_1"/>
    <property type="match status" value="1"/>
</dbReference>
<proteinExistence type="inferred from homology"/>
<dbReference type="PANTHER" id="PTHR42781">
    <property type="entry name" value="SPERMIDINE/PUTRESCINE IMPORT ATP-BINDING PROTEIN POTA"/>
    <property type="match status" value="1"/>
</dbReference>
<dbReference type="PROSITE" id="PS50893">
    <property type="entry name" value="ABC_TRANSPORTER_2"/>
    <property type="match status" value="1"/>
</dbReference>
<dbReference type="InterPro" id="IPR013611">
    <property type="entry name" value="Transp-assoc_OB_typ2"/>
</dbReference>
<dbReference type="Gene3D" id="2.40.50.100">
    <property type="match status" value="1"/>
</dbReference>
<dbReference type="SMART" id="SM00382">
    <property type="entry name" value="AAA"/>
    <property type="match status" value="1"/>
</dbReference>
<dbReference type="Gene3D" id="3.40.50.300">
    <property type="entry name" value="P-loop containing nucleotide triphosphate hydrolases"/>
    <property type="match status" value="1"/>
</dbReference>
<evidence type="ECO:0000256" key="4">
    <source>
        <dbReference type="ARBA" id="ARBA00022840"/>
    </source>
</evidence>
<comment type="caution">
    <text evidence="6">The sequence shown here is derived from an EMBL/GenBank/DDBJ whole genome shotgun (WGS) entry which is preliminary data.</text>
</comment>
<keyword evidence="7" id="KW-1185">Reference proteome</keyword>
<evidence type="ECO:0000259" key="5">
    <source>
        <dbReference type="PROSITE" id="PS50893"/>
    </source>
</evidence>
<reference evidence="6 7" key="1">
    <citation type="submission" date="2022-07" db="EMBL/GenBank/DDBJ databases">
        <authorList>
            <person name="Li W.-J."/>
            <person name="Deng Q.-Q."/>
        </authorList>
    </citation>
    <scope>NUCLEOTIDE SEQUENCE [LARGE SCALE GENOMIC DNA]</scope>
    <source>
        <strain evidence="6 7">SYSU M60028</strain>
    </source>
</reference>
<evidence type="ECO:0000313" key="6">
    <source>
        <dbReference type="EMBL" id="MCP8938751.1"/>
    </source>
</evidence>
<dbReference type="Proteomes" id="UP001205890">
    <property type="component" value="Unassembled WGS sequence"/>
</dbReference>
<dbReference type="InterPro" id="IPR017871">
    <property type="entry name" value="ABC_transporter-like_CS"/>
</dbReference>
<dbReference type="InterPro" id="IPR003439">
    <property type="entry name" value="ABC_transporter-like_ATP-bd"/>
</dbReference>
<dbReference type="Pfam" id="PF00005">
    <property type="entry name" value="ABC_tran"/>
    <property type="match status" value="1"/>
</dbReference>
<sequence>MAGIDLDVAEGEFVVLLGPSGCGKTTTLRCIAGLEDVSGGSIEVGGHVVSEPDRSVPPERRQIGMVFQSYAIWPHMTVAQNVTFGLKLQKLPAEVVSRRLRSALELVGLEDYAERHVSQLSGGQQQRVALARAVALEPKVLLFDEPLSNLDAKLRERMRFELRQLQQRLGITSIYVTHDQQEAMVVADRIVLMNKGEVEQIGPPVELYKKPRSRFSAEFVGLTNILGGRVLASGGRTTVEIAPGWALEAEAGEFRPGDAVDVIFRPEDIQTSLNPLAGPNGFPARVKSSFFLGNVADLTLETHGIELRGQLSPPQLWESGREIFARVDPAALVLLRR</sequence>
<gene>
    <name evidence="6" type="ORF">NK718_09520</name>
</gene>
<name>A0ABT1LCT5_9HYPH</name>
<dbReference type="SUPFAM" id="SSF50331">
    <property type="entry name" value="MOP-like"/>
    <property type="match status" value="1"/>
</dbReference>
<comment type="similarity">
    <text evidence="1">Belongs to the ABC transporter superfamily.</text>
</comment>
<dbReference type="GO" id="GO:0005524">
    <property type="term" value="F:ATP binding"/>
    <property type="evidence" value="ECO:0007669"/>
    <property type="project" value="UniProtKB-KW"/>
</dbReference>
<dbReference type="RefSeq" id="WP_254740974.1">
    <property type="nucleotide sequence ID" value="NZ_JANCLU010000007.1"/>
</dbReference>
<dbReference type="Pfam" id="PF08402">
    <property type="entry name" value="TOBE_2"/>
    <property type="match status" value="1"/>
</dbReference>
<dbReference type="SUPFAM" id="SSF52540">
    <property type="entry name" value="P-loop containing nucleoside triphosphate hydrolases"/>
    <property type="match status" value="1"/>
</dbReference>
<dbReference type="InterPro" id="IPR050093">
    <property type="entry name" value="ABC_SmlMolc_Importer"/>
</dbReference>
<keyword evidence="2" id="KW-0813">Transport</keyword>
<dbReference type="InterPro" id="IPR027417">
    <property type="entry name" value="P-loop_NTPase"/>
</dbReference>
<accession>A0ABT1LCT5</accession>
<dbReference type="InterPro" id="IPR003593">
    <property type="entry name" value="AAA+_ATPase"/>
</dbReference>
<evidence type="ECO:0000256" key="3">
    <source>
        <dbReference type="ARBA" id="ARBA00022741"/>
    </source>
</evidence>
<keyword evidence="4 6" id="KW-0067">ATP-binding</keyword>
<dbReference type="InterPro" id="IPR008995">
    <property type="entry name" value="Mo/tungstate-bd_C_term_dom"/>
</dbReference>
<dbReference type="EMBL" id="JANCLU010000007">
    <property type="protein sequence ID" value="MCP8938751.1"/>
    <property type="molecule type" value="Genomic_DNA"/>
</dbReference>
<evidence type="ECO:0000256" key="2">
    <source>
        <dbReference type="ARBA" id="ARBA00022448"/>
    </source>
</evidence>
<organism evidence="6 7">
    <name type="scientific">Alsobacter ponti</name>
    <dbReference type="NCBI Taxonomy" id="2962936"/>
    <lineage>
        <taxon>Bacteria</taxon>
        <taxon>Pseudomonadati</taxon>
        <taxon>Pseudomonadota</taxon>
        <taxon>Alphaproteobacteria</taxon>
        <taxon>Hyphomicrobiales</taxon>
        <taxon>Alsobacteraceae</taxon>
        <taxon>Alsobacter</taxon>
    </lineage>
</organism>
<evidence type="ECO:0000256" key="1">
    <source>
        <dbReference type="ARBA" id="ARBA00005417"/>
    </source>
</evidence>